<dbReference type="GO" id="GO:0033186">
    <property type="term" value="C:CAF-1 complex"/>
    <property type="evidence" value="ECO:0007669"/>
    <property type="project" value="TreeGrafter"/>
</dbReference>
<dbReference type="InterPro" id="IPR015943">
    <property type="entry name" value="WD40/YVTN_repeat-like_dom_sf"/>
</dbReference>
<keyword evidence="11" id="KW-1185">Reference proteome</keyword>
<dbReference type="InterPro" id="IPR045145">
    <property type="entry name" value="PTHR15271"/>
</dbReference>
<accession>A0A9W6ZWS4</accession>
<dbReference type="SUPFAM" id="SSF50978">
    <property type="entry name" value="WD40 repeat-like"/>
    <property type="match status" value="1"/>
</dbReference>
<keyword evidence="3" id="KW-0677">Repeat</keyword>
<evidence type="ECO:0000256" key="8">
    <source>
        <dbReference type="SAM" id="MobiDB-lite"/>
    </source>
</evidence>
<keyword evidence="5" id="KW-0156">Chromatin regulator</keyword>
<keyword evidence="6" id="KW-0234">DNA repair</keyword>
<name>A0A9W6ZWS4_9STRA</name>
<dbReference type="GO" id="GO:0006334">
    <property type="term" value="P:nucleosome assembly"/>
    <property type="evidence" value="ECO:0007669"/>
    <property type="project" value="TreeGrafter"/>
</dbReference>
<evidence type="ECO:0000313" key="11">
    <source>
        <dbReference type="Proteomes" id="UP001165082"/>
    </source>
</evidence>
<keyword evidence="7" id="KW-0539">Nucleus</keyword>
<evidence type="ECO:0000256" key="1">
    <source>
        <dbReference type="ARBA" id="ARBA00004123"/>
    </source>
</evidence>
<dbReference type="Proteomes" id="UP001165082">
    <property type="component" value="Unassembled WGS sequence"/>
</dbReference>
<reference evidence="10" key="1">
    <citation type="submission" date="2022-07" db="EMBL/GenBank/DDBJ databases">
        <title>Genome analysis of Parmales, a sister group of diatoms, reveals the evolutionary specialization of diatoms from phago-mixotrophs to photoautotrophs.</title>
        <authorList>
            <person name="Ban H."/>
            <person name="Sato S."/>
            <person name="Yoshikawa S."/>
            <person name="Kazumasa Y."/>
            <person name="Nakamura Y."/>
            <person name="Ichinomiya M."/>
            <person name="Saitoh K."/>
            <person name="Sato N."/>
            <person name="Blanc-Mathieu R."/>
            <person name="Endo H."/>
            <person name="Kuwata A."/>
            <person name="Ogata H."/>
        </authorList>
    </citation>
    <scope>NUCLEOTIDE SEQUENCE</scope>
</reference>
<evidence type="ECO:0000256" key="2">
    <source>
        <dbReference type="ARBA" id="ARBA00022574"/>
    </source>
</evidence>
<keyword evidence="4" id="KW-0227">DNA damage</keyword>
<protein>
    <recommendedName>
        <fullName evidence="9">CAF1B/HIR1 beta-propeller domain-containing protein</fullName>
    </recommendedName>
</protein>
<evidence type="ECO:0000259" key="9">
    <source>
        <dbReference type="Pfam" id="PF24105"/>
    </source>
</evidence>
<dbReference type="GO" id="GO:0005634">
    <property type="term" value="C:nucleus"/>
    <property type="evidence" value="ECO:0007669"/>
    <property type="project" value="UniProtKB-SubCell"/>
</dbReference>
<evidence type="ECO:0000256" key="6">
    <source>
        <dbReference type="ARBA" id="ARBA00023204"/>
    </source>
</evidence>
<feature type="region of interest" description="Disordered" evidence="8">
    <location>
        <begin position="288"/>
        <end position="411"/>
    </location>
</feature>
<dbReference type="EMBL" id="BRXZ01001085">
    <property type="protein sequence ID" value="GMH61844.1"/>
    <property type="molecule type" value="Genomic_DNA"/>
</dbReference>
<dbReference type="Gene3D" id="2.130.10.10">
    <property type="entry name" value="YVTN repeat-like/Quinoprotein amine dehydrogenase"/>
    <property type="match status" value="1"/>
</dbReference>
<dbReference type="GO" id="GO:0006281">
    <property type="term" value="P:DNA repair"/>
    <property type="evidence" value="ECO:0007669"/>
    <property type="project" value="UniProtKB-KW"/>
</dbReference>
<dbReference type="AlphaFoldDB" id="A0A9W6ZWS4"/>
<dbReference type="InterPro" id="IPR036322">
    <property type="entry name" value="WD40_repeat_dom_sf"/>
</dbReference>
<evidence type="ECO:0000256" key="3">
    <source>
        <dbReference type="ARBA" id="ARBA00022737"/>
    </source>
</evidence>
<evidence type="ECO:0000256" key="7">
    <source>
        <dbReference type="ARBA" id="ARBA00023242"/>
    </source>
</evidence>
<feature type="compositionally biased region" description="Basic and acidic residues" evidence="8">
    <location>
        <begin position="312"/>
        <end position="332"/>
    </location>
</feature>
<dbReference type="Pfam" id="PF24105">
    <property type="entry name" value="Beta-prop_CAF1B_HIR1"/>
    <property type="match status" value="1"/>
</dbReference>
<feature type="domain" description="CAF1B/HIR1 beta-propeller" evidence="9">
    <location>
        <begin position="1"/>
        <end position="275"/>
    </location>
</feature>
<gene>
    <name evidence="10" type="ORF">TrRE_jg10554</name>
</gene>
<evidence type="ECO:0000256" key="5">
    <source>
        <dbReference type="ARBA" id="ARBA00022853"/>
    </source>
</evidence>
<evidence type="ECO:0000313" key="10">
    <source>
        <dbReference type="EMBL" id="GMH61844.1"/>
    </source>
</evidence>
<evidence type="ECO:0000256" key="4">
    <source>
        <dbReference type="ARBA" id="ARBA00022763"/>
    </source>
</evidence>
<organism evidence="10 11">
    <name type="scientific">Triparma retinervis</name>
    <dbReference type="NCBI Taxonomy" id="2557542"/>
    <lineage>
        <taxon>Eukaryota</taxon>
        <taxon>Sar</taxon>
        <taxon>Stramenopiles</taxon>
        <taxon>Ochrophyta</taxon>
        <taxon>Bolidophyceae</taxon>
        <taxon>Parmales</taxon>
        <taxon>Triparmaceae</taxon>
        <taxon>Triparma</taxon>
    </lineage>
</organism>
<proteinExistence type="predicted"/>
<dbReference type="PANTHER" id="PTHR15271">
    <property type="entry name" value="CHROMATIN ASSEMBLY FACTOR 1 SUBUNIT B"/>
    <property type="match status" value="1"/>
</dbReference>
<dbReference type="InterPro" id="IPR055410">
    <property type="entry name" value="Beta-prop_CAF1B_HIR1"/>
</dbReference>
<dbReference type="GO" id="GO:0006335">
    <property type="term" value="P:DNA replication-dependent chromatin assembly"/>
    <property type="evidence" value="ECO:0007669"/>
    <property type="project" value="InterPro"/>
</dbReference>
<sequence length="411" mass="44699">DIFTACWSPCSRRFMLGSLDHKVMTFEDASPYNQSYGSSGDWKHLQSLSNHLHYVQGVSFDPLGSYAATQGSDRTVVPKFELLKSKVIKMRTYASQAAPEPDQTVPTKPARHNMYVDETMKSFFRRLSWTPDGAFLITPAGIYQESETTEPQFCTYVYARHEWEKPAAILLDGEVPSVAVIPNPSFFEPPPTGPEPGSLAAAMPPSEKPHRCLFAVLTRSIIYVYDTYHKKPLFVSKNLHYAGLTDGTWSSDGQSLLVSSSDGYVSLINFEAGELGVRMVREEDKAKEGSGRVFVPPSTAPPIIPPLQKNEGAVEGRPEKRMKLGDGAEGKVGEVQGKGAKRRIAPTVVGGADGQPAARAETPIDAPVETLSLKQQGNAEGGENANPSAGGVNVLMGKKKKKKRATLEAVE</sequence>
<comment type="caution">
    <text evidence="10">The sequence shown here is derived from an EMBL/GenBank/DDBJ whole genome shotgun (WGS) entry which is preliminary data.</text>
</comment>
<dbReference type="PANTHER" id="PTHR15271:SF4">
    <property type="entry name" value="CHROMATIN ASSEMBLY FACTOR 1 SUBUNIT B"/>
    <property type="match status" value="1"/>
</dbReference>
<keyword evidence="2" id="KW-0853">WD repeat</keyword>
<dbReference type="OrthoDB" id="71227at2759"/>
<comment type="subcellular location">
    <subcellularLocation>
        <location evidence="1">Nucleus</location>
    </subcellularLocation>
</comment>
<feature type="non-terminal residue" evidence="10">
    <location>
        <position position="411"/>
    </location>
</feature>